<dbReference type="PANTHER" id="PTHR22913:SF12">
    <property type="entry name" value="MANNURONAN SYNTHASE"/>
    <property type="match status" value="1"/>
</dbReference>
<name>A0A3M2JLI4_9CELL</name>
<evidence type="ECO:0000313" key="8">
    <source>
        <dbReference type="EMBL" id="RMI14004.1"/>
    </source>
</evidence>
<dbReference type="EMBL" id="RFFI01000006">
    <property type="protein sequence ID" value="RMI14004.1"/>
    <property type="molecule type" value="Genomic_DNA"/>
</dbReference>
<reference evidence="8 9" key="1">
    <citation type="submission" date="2018-10" db="EMBL/GenBank/DDBJ databases">
        <title>Isolation, diversity and antifungal activity of actinobacteria from wheat.</title>
        <authorList>
            <person name="Han C."/>
        </authorList>
    </citation>
    <scope>NUCLEOTIDE SEQUENCE [LARGE SCALE GENOMIC DNA]</scope>
    <source>
        <strain evidence="8 9">NEAU-YY56</strain>
    </source>
</reference>
<dbReference type="GO" id="GO:0005886">
    <property type="term" value="C:plasma membrane"/>
    <property type="evidence" value="ECO:0007669"/>
    <property type="project" value="UniProtKB-SubCell"/>
</dbReference>
<keyword evidence="7" id="KW-0812">Transmembrane</keyword>
<dbReference type="GO" id="GO:0050501">
    <property type="term" value="F:hyaluronan synthase activity"/>
    <property type="evidence" value="ECO:0007669"/>
    <property type="project" value="TreeGrafter"/>
</dbReference>
<dbReference type="AlphaFoldDB" id="A0A3M2JLI4"/>
<comment type="caution">
    <text evidence="8">The sequence shown here is derived from an EMBL/GenBank/DDBJ whole genome shotgun (WGS) entry which is preliminary data.</text>
</comment>
<dbReference type="Pfam" id="PF13641">
    <property type="entry name" value="Glyco_tranf_2_3"/>
    <property type="match status" value="1"/>
</dbReference>
<keyword evidence="9" id="KW-1185">Reference proteome</keyword>
<keyword evidence="2" id="KW-1003">Cell membrane</keyword>
<gene>
    <name evidence="8" type="ORF">EBM89_01975</name>
</gene>
<dbReference type="GO" id="GO:0085029">
    <property type="term" value="P:extracellular matrix assembly"/>
    <property type="evidence" value="ECO:0007669"/>
    <property type="project" value="TreeGrafter"/>
</dbReference>
<dbReference type="Proteomes" id="UP000269289">
    <property type="component" value="Unassembled WGS sequence"/>
</dbReference>
<proteinExistence type="predicted"/>
<evidence type="ECO:0000256" key="2">
    <source>
        <dbReference type="ARBA" id="ARBA00022475"/>
    </source>
</evidence>
<feature type="compositionally biased region" description="Basic and acidic residues" evidence="6">
    <location>
        <begin position="449"/>
        <end position="463"/>
    </location>
</feature>
<dbReference type="SUPFAM" id="SSF53448">
    <property type="entry name" value="Nucleotide-diphospho-sugar transferases"/>
    <property type="match status" value="1"/>
</dbReference>
<feature type="transmembrane region" description="Helical" evidence="7">
    <location>
        <begin position="375"/>
        <end position="396"/>
    </location>
</feature>
<feature type="region of interest" description="Disordered" evidence="6">
    <location>
        <begin position="449"/>
        <end position="471"/>
    </location>
</feature>
<dbReference type="GO" id="GO:0030213">
    <property type="term" value="P:hyaluronan biosynthetic process"/>
    <property type="evidence" value="ECO:0007669"/>
    <property type="project" value="TreeGrafter"/>
</dbReference>
<accession>A0A3M2JLI4</accession>
<evidence type="ECO:0000256" key="5">
    <source>
        <dbReference type="ARBA" id="ARBA00023136"/>
    </source>
</evidence>
<organism evidence="8 9">
    <name type="scientific">Cellulomonas triticagri</name>
    <dbReference type="NCBI Taxonomy" id="2483352"/>
    <lineage>
        <taxon>Bacteria</taxon>
        <taxon>Bacillati</taxon>
        <taxon>Actinomycetota</taxon>
        <taxon>Actinomycetes</taxon>
        <taxon>Micrococcales</taxon>
        <taxon>Cellulomonadaceae</taxon>
        <taxon>Cellulomonas</taxon>
    </lineage>
</organism>
<keyword evidence="7" id="KW-1133">Transmembrane helix</keyword>
<keyword evidence="3" id="KW-0328">Glycosyltransferase</keyword>
<dbReference type="OrthoDB" id="9763050at2"/>
<feature type="transmembrane region" description="Helical" evidence="7">
    <location>
        <begin position="344"/>
        <end position="363"/>
    </location>
</feature>
<evidence type="ECO:0000256" key="1">
    <source>
        <dbReference type="ARBA" id="ARBA00004236"/>
    </source>
</evidence>
<evidence type="ECO:0000256" key="3">
    <source>
        <dbReference type="ARBA" id="ARBA00022676"/>
    </source>
</evidence>
<evidence type="ECO:0000313" key="9">
    <source>
        <dbReference type="Proteomes" id="UP000269289"/>
    </source>
</evidence>
<evidence type="ECO:0000256" key="6">
    <source>
        <dbReference type="SAM" id="MobiDB-lite"/>
    </source>
</evidence>
<dbReference type="RefSeq" id="WP_122147783.1">
    <property type="nucleotide sequence ID" value="NZ_RFFI01000006.1"/>
</dbReference>
<comment type="subcellular location">
    <subcellularLocation>
        <location evidence="1">Cell membrane</location>
    </subcellularLocation>
</comment>
<dbReference type="Gene3D" id="3.90.550.10">
    <property type="entry name" value="Spore Coat Polysaccharide Biosynthesis Protein SpsA, Chain A"/>
    <property type="match status" value="1"/>
</dbReference>
<feature type="transmembrane region" description="Helical" evidence="7">
    <location>
        <begin position="297"/>
        <end position="324"/>
    </location>
</feature>
<sequence length="554" mass="61465">MFIFILQIRHMLDDHAELYLFTVFSALVWALWILKVALSRRYKPWTEEHHETTSVIVPVVDEPLDLFRDVLTRVTEQHPDEVIVVINGKRNPDLEAVCEEFAPLVQWVHTPIPGKRNAVKIGTEMSKYDITVLLDSDTVWTPGTLSELIKPFKDANVGGVTTRQRILEPSRSWITRWADWLENSRSLYSMPAQSVLGQVGCLPGRTIAFRRHILMEVMDDFMTQRFMGVFLEVSDDRTLTNLTLKQGYRTVYQHTSLVYTDAPLQIKKLFKQQLRWARGSQYNTLRMLPWMLGHAPVLSIFFLADIILPFLLVGTIAGWVYRAASGTGVNLYEAMLETYGAQAGWFWVIALMVVSSVLSMAIRQIRHLQEVPSDFFRLPIFIIVSTFFLMPVRLLGFLRMAHASGWGTRAGAYAGGDPGQGGVEPEGGVATLEAELDLMSRPAPVDVVDRDGGLPTQRDHATDPQHGTPVPAGVAAHAAHAEQAAYGSTPAWHTTAAGGVPAGAVETAPVAEATRRQARAAAPAPTPKKRLNPLAGIPYVIAAVIFALEALLYV</sequence>
<evidence type="ECO:0000256" key="4">
    <source>
        <dbReference type="ARBA" id="ARBA00022679"/>
    </source>
</evidence>
<keyword evidence="4 8" id="KW-0808">Transferase</keyword>
<dbReference type="CDD" id="cd06434">
    <property type="entry name" value="GT2_HAS"/>
    <property type="match status" value="1"/>
</dbReference>
<protein>
    <submittedName>
        <fullName evidence="8">Glycosyltransferase</fullName>
    </submittedName>
</protein>
<dbReference type="PANTHER" id="PTHR22913">
    <property type="entry name" value="HYALURONAN SYNTHASE"/>
    <property type="match status" value="1"/>
</dbReference>
<evidence type="ECO:0000256" key="7">
    <source>
        <dbReference type="SAM" id="Phobius"/>
    </source>
</evidence>
<feature type="transmembrane region" description="Helical" evidence="7">
    <location>
        <begin position="18"/>
        <end position="38"/>
    </location>
</feature>
<dbReference type="InterPro" id="IPR029044">
    <property type="entry name" value="Nucleotide-diphossugar_trans"/>
</dbReference>
<keyword evidence="5 7" id="KW-0472">Membrane</keyword>
<feature type="transmembrane region" description="Helical" evidence="7">
    <location>
        <begin position="536"/>
        <end position="553"/>
    </location>
</feature>